<evidence type="ECO:0000256" key="1">
    <source>
        <dbReference type="SAM" id="Phobius"/>
    </source>
</evidence>
<gene>
    <name evidence="2" type="ORF">EYB53_022585</name>
</gene>
<feature type="transmembrane region" description="Helical" evidence="1">
    <location>
        <begin position="92"/>
        <end position="112"/>
    </location>
</feature>
<comment type="caution">
    <text evidence="2">The sequence shown here is derived from an EMBL/GenBank/DDBJ whole genome shotgun (WGS) entry which is preliminary data.</text>
</comment>
<name>A0ABS4DGE4_9CHLR</name>
<evidence type="ECO:0000313" key="3">
    <source>
        <dbReference type="Proteomes" id="UP001193081"/>
    </source>
</evidence>
<sequence>MEAQASGSLKLLLLEWTEFVALGIELLAVTIILISTIVSTAIFLRGFIKGESRLAIYEAYKVQLGRGLLLGLELLVAADIVLTVVLKPTLSNVAVLGILVLIRTFLSWSIVVEIEHRWPWQQASHYSKSESKA</sequence>
<keyword evidence="1" id="KW-1133">Transmembrane helix</keyword>
<keyword evidence="1" id="KW-0812">Transmembrane</keyword>
<keyword evidence="3" id="KW-1185">Reference proteome</keyword>
<accession>A0ABS4DGE4</accession>
<dbReference type="RefSeq" id="WP_135481359.1">
    <property type="nucleotide sequence ID" value="NZ_SIJK02000073.1"/>
</dbReference>
<dbReference type="EMBL" id="SIJK02000073">
    <property type="protein sequence ID" value="MBP1468517.1"/>
    <property type="molecule type" value="Genomic_DNA"/>
</dbReference>
<proteinExistence type="predicted"/>
<dbReference type="PANTHER" id="PTHR38468">
    <property type="entry name" value="SLL0939 PROTEIN"/>
    <property type="match status" value="1"/>
</dbReference>
<feature type="transmembrane region" description="Helical" evidence="1">
    <location>
        <begin position="64"/>
        <end position="86"/>
    </location>
</feature>
<dbReference type="Pfam" id="PF07784">
    <property type="entry name" value="DUF1622"/>
    <property type="match status" value="1"/>
</dbReference>
<reference evidence="2 3" key="1">
    <citation type="submission" date="2021-03" db="EMBL/GenBank/DDBJ databases">
        <authorList>
            <person name="Grouzdev D.S."/>
        </authorList>
    </citation>
    <scope>NUCLEOTIDE SEQUENCE [LARGE SCALE GENOMIC DNA]</scope>
    <source>
        <strain evidence="2 3">M50-1</strain>
    </source>
</reference>
<feature type="transmembrane region" description="Helical" evidence="1">
    <location>
        <begin position="20"/>
        <end position="44"/>
    </location>
</feature>
<organism evidence="2 3">
    <name type="scientific">Candidatus Chloroploca mongolica</name>
    <dbReference type="NCBI Taxonomy" id="2528176"/>
    <lineage>
        <taxon>Bacteria</taxon>
        <taxon>Bacillati</taxon>
        <taxon>Chloroflexota</taxon>
        <taxon>Chloroflexia</taxon>
        <taxon>Chloroflexales</taxon>
        <taxon>Chloroflexineae</taxon>
        <taxon>Oscillochloridaceae</taxon>
        <taxon>Candidatus Chloroploca</taxon>
    </lineage>
</organism>
<protein>
    <submittedName>
        <fullName evidence="2">DUF1622 domain-containing protein</fullName>
    </submittedName>
</protein>
<dbReference type="PANTHER" id="PTHR38468:SF1">
    <property type="entry name" value="SLL0939 PROTEIN"/>
    <property type="match status" value="1"/>
</dbReference>
<dbReference type="Proteomes" id="UP001193081">
    <property type="component" value="Unassembled WGS sequence"/>
</dbReference>
<dbReference type="InterPro" id="IPR012427">
    <property type="entry name" value="DUF1622"/>
</dbReference>
<keyword evidence="1" id="KW-0472">Membrane</keyword>
<evidence type="ECO:0000313" key="2">
    <source>
        <dbReference type="EMBL" id="MBP1468517.1"/>
    </source>
</evidence>